<feature type="domain" description="ArsA/GET3 Anion-transporting ATPase-like" evidence="1">
    <location>
        <begin position="8"/>
        <end position="95"/>
    </location>
</feature>
<protein>
    <recommendedName>
        <fullName evidence="1">ArsA/GET3 Anion-transporting ATPase-like domain-containing protein</fullName>
    </recommendedName>
</protein>
<dbReference type="InterPro" id="IPR053262">
    <property type="entry name" value="ArsA_ATPase-like"/>
</dbReference>
<dbReference type="AlphaFoldDB" id="A0A7J7G0A6"/>
<gene>
    <name evidence="2" type="ORF">HYC85_029389</name>
</gene>
<keyword evidence="3" id="KW-1185">Reference proteome</keyword>
<reference evidence="3" key="1">
    <citation type="journal article" date="2020" name="Nat. Commun.">
        <title>Genome assembly of wild tea tree DASZ reveals pedigree and selection history of tea varieties.</title>
        <authorList>
            <person name="Zhang W."/>
            <person name="Zhang Y."/>
            <person name="Qiu H."/>
            <person name="Guo Y."/>
            <person name="Wan H."/>
            <person name="Zhang X."/>
            <person name="Scossa F."/>
            <person name="Alseekh S."/>
            <person name="Zhang Q."/>
            <person name="Wang P."/>
            <person name="Xu L."/>
            <person name="Schmidt M.H."/>
            <person name="Jia X."/>
            <person name="Li D."/>
            <person name="Zhu A."/>
            <person name="Guo F."/>
            <person name="Chen W."/>
            <person name="Ni D."/>
            <person name="Usadel B."/>
            <person name="Fernie A.R."/>
            <person name="Wen W."/>
        </authorList>
    </citation>
    <scope>NUCLEOTIDE SEQUENCE [LARGE SCALE GENOMIC DNA]</scope>
    <source>
        <strain evidence="3">cv. G240</strain>
    </source>
</reference>
<dbReference type="PANTHER" id="PTHR43868:SF1">
    <property type="entry name" value="P-LOOP CONTAINING NUCLEOSIDE TRIPHOSPHATE HYDROLASES SUPERFAMILY PROTEIN"/>
    <property type="match status" value="1"/>
</dbReference>
<name>A0A7J7G0A6_CAMSI</name>
<dbReference type="PANTHER" id="PTHR43868">
    <property type="entry name" value="OS02G0711200 PROTEIN"/>
    <property type="match status" value="1"/>
</dbReference>
<dbReference type="Pfam" id="PF02374">
    <property type="entry name" value="ArsA_ATPase"/>
    <property type="match status" value="1"/>
</dbReference>
<reference evidence="2 3" key="2">
    <citation type="submission" date="2020-07" db="EMBL/GenBank/DDBJ databases">
        <title>Genome assembly of wild tea tree DASZ reveals pedigree and selection history of tea varieties.</title>
        <authorList>
            <person name="Zhang W."/>
        </authorList>
    </citation>
    <scope>NUCLEOTIDE SEQUENCE [LARGE SCALE GENOMIC DNA]</scope>
    <source>
        <strain evidence="3">cv. G240</strain>
        <tissue evidence="2">Leaf</tissue>
    </source>
</reference>
<evidence type="ECO:0000313" key="3">
    <source>
        <dbReference type="Proteomes" id="UP000593564"/>
    </source>
</evidence>
<comment type="caution">
    <text evidence="2">The sequence shown here is derived from an EMBL/GenBank/DDBJ whole genome shotgun (WGS) entry which is preliminary data.</text>
</comment>
<sequence length="105" mass="11411">MAGLKTCLVIQSQDPTPDYLLNCKVGTSPITCNNNLSAVRLETTKMLLEPLNRLKQADAHLNMTQGVLEGVVGEELGVLPGMDSIFSALELQRLVGFSRNVAQRN</sequence>
<dbReference type="InterPro" id="IPR025723">
    <property type="entry name" value="ArsA/GET3_ATPase-like"/>
</dbReference>
<dbReference type="Proteomes" id="UP000593564">
    <property type="component" value="Unassembled WGS sequence"/>
</dbReference>
<organism evidence="2 3">
    <name type="scientific">Camellia sinensis</name>
    <name type="common">Tea plant</name>
    <name type="synonym">Thea sinensis</name>
    <dbReference type="NCBI Taxonomy" id="4442"/>
    <lineage>
        <taxon>Eukaryota</taxon>
        <taxon>Viridiplantae</taxon>
        <taxon>Streptophyta</taxon>
        <taxon>Embryophyta</taxon>
        <taxon>Tracheophyta</taxon>
        <taxon>Spermatophyta</taxon>
        <taxon>Magnoliopsida</taxon>
        <taxon>eudicotyledons</taxon>
        <taxon>Gunneridae</taxon>
        <taxon>Pentapetalae</taxon>
        <taxon>asterids</taxon>
        <taxon>Ericales</taxon>
        <taxon>Theaceae</taxon>
        <taxon>Camellia</taxon>
    </lineage>
</organism>
<dbReference type="InterPro" id="IPR027417">
    <property type="entry name" value="P-loop_NTPase"/>
</dbReference>
<evidence type="ECO:0000259" key="1">
    <source>
        <dbReference type="Pfam" id="PF02374"/>
    </source>
</evidence>
<dbReference type="Gene3D" id="3.40.50.300">
    <property type="entry name" value="P-loop containing nucleotide triphosphate hydrolases"/>
    <property type="match status" value="1"/>
</dbReference>
<proteinExistence type="predicted"/>
<evidence type="ECO:0000313" key="2">
    <source>
        <dbReference type="EMBL" id="KAF5933218.1"/>
    </source>
</evidence>
<dbReference type="EMBL" id="JACBKZ010000014">
    <property type="protein sequence ID" value="KAF5933218.1"/>
    <property type="molecule type" value="Genomic_DNA"/>
</dbReference>
<accession>A0A7J7G0A6</accession>